<proteinExistence type="predicted"/>
<dbReference type="NCBIfam" id="TIGR03363">
    <property type="entry name" value="VI_chp_8"/>
    <property type="match status" value="1"/>
</dbReference>
<dbReference type="EMBL" id="RBUQ01000015">
    <property type="protein sequence ID" value="RMV43827.1"/>
    <property type="molecule type" value="Genomic_DNA"/>
</dbReference>
<dbReference type="Pfam" id="PF06812">
    <property type="entry name" value="ImpA_N"/>
    <property type="match status" value="1"/>
</dbReference>
<evidence type="ECO:0000313" key="3">
    <source>
        <dbReference type="Proteomes" id="UP000271631"/>
    </source>
</evidence>
<feature type="domain" description="ImpA N-terminal" evidence="1">
    <location>
        <begin position="20"/>
        <end position="135"/>
    </location>
</feature>
<protein>
    <submittedName>
        <fullName evidence="2">ImpA-like protein</fullName>
    </submittedName>
</protein>
<dbReference type="Proteomes" id="UP000271631">
    <property type="component" value="Unassembled WGS sequence"/>
</dbReference>
<dbReference type="AlphaFoldDB" id="A0A0P9TSS0"/>
<dbReference type="InterPro" id="IPR017740">
    <property type="entry name" value="TssA-like"/>
</dbReference>
<dbReference type="InterPro" id="IPR010657">
    <property type="entry name" value="ImpA_N"/>
</dbReference>
<gene>
    <name evidence="2" type="ORF">ALP13_03980</name>
</gene>
<dbReference type="PANTHER" id="PTHR37951:SF1">
    <property type="entry name" value="TYPE VI SECRETION SYSTEM COMPONENT TSSA1"/>
    <property type="match status" value="1"/>
</dbReference>
<evidence type="ECO:0000259" key="1">
    <source>
        <dbReference type="Pfam" id="PF06812"/>
    </source>
</evidence>
<comment type="caution">
    <text evidence="2">The sequence shown here is derived from an EMBL/GenBank/DDBJ whole genome shotgun (WGS) entry which is preliminary data.</text>
</comment>
<reference evidence="2 3" key="1">
    <citation type="submission" date="2018-08" db="EMBL/GenBank/DDBJ databases">
        <title>Recombination of ecologically and evolutionarily significant loci maintains genetic cohesion in the Pseudomonas syringae species complex.</title>
        <authorList>
            <person name="Dillon M."/>
            <person name="Thakur S."/>
            <person name="Almeida R.N.D."/>
            <person name="Weir B.S."/>
            <person name="Guttman D.S."/>
        </authorList>
    </citation>
    <scope>NUCLEOTIDE SEQUENCE [LARGE SCALE GENOMIC DNA]</scope>
    <source>
        <strain evidence="2 3">ICMP 11281</strain>
    </source>
</reference>
<evidence type="ECO:0000313" key="2">
    <source>
        <dbReference type="EMBL" id="RMV43827.1"/>
    </source>
</evidence>
<sequence length="368" mass="40311">MTMSEFLNDLSLADLTAPINGGSGEDMSFSTLFDQVKEARRADPDYLTQGDWQTDLKSSDWDQTITLAAQGLAEHSKDLMLVAWLSEALAHKYHFVGITFGLTLAERILQNFWDDLYPSLEDGVEERAARLAWLKTSLTDVIGGLPITQGQNFGLLRYDESRHVENLALQNPKAMHAAVEEGKINAEIFQRSVVLTDSDHLRLKASEIAASLYACQQLQATADTLFGRDAPSFVTLSDILQRAGQLTEKLLKDRGIELSPAPAAAAAQAAPEIAVVQPAGAAMTQPPQESASAPLRTTPTTRDEAFTMLAGIAQFFKNTEPQSPVPYLIERAIKWGNMPLEGWLSDVIKDSNVVDSIRDVLGTKEPKQ</sequence>
<accession>A0A0P9TSS0</accession>
<name>A0A0P9TSS0_PSEYM</name>
<organism evidence="2 3">
    <name type="scientific">Pseudomonas syringae pv. maculicola</name>
    <dbReference type="NCBI Taxonomy" id="59511"/>
    <lineage>
        <taxon>Bacteria</taxon>
        <taxon>Pseudomonadati</taxon>
        <taxon>Pseudomonadota</taxon>
        <taxon>Gammaproteobacteria</taxon>
        <taxon>Pseudomonadales</taxon>
        <taxon>Pseudomonadaceae</taxon>
        <taxon>Pseudomonas</taxon>
    </lineage>
</organism>
<dbReference type="PANTHER" id="PTHR37951">
    <property type="entry name" value="CYTOPLASMIC PROTEIN-RELATED"/>
    <property type="match status" value="1"/>
</dbReference>